<gene>
    <name evidence="2" type="ORF">A9K56_02765</name>
</gene>
<comment type="caution">
    <text evidence="2">The sequence shown here is derived from an EMBL/GenBank/DDBJ whole genome shotgun (WGS) entry which is preliminary data.</text>
</comment>
<organism evidence="2 3">
    <name type="scientific">Stenotrophomonas maltophilia</name>
    <name type="common">Pseudomonas maltophilia</name>
    <name type="synonym">Xanthomonas maltophilia</name>
    <dbReference type="NCBI Taxonomy" id="40324"/>
    <lineage>
        <taxon>Bacteria</taxon>
        <taxon>Pseudomonadati</taxon>
        <taxon>Pseudomonadota</taxon>
        <taxon>Gammaproteobacteria</taxon>
        <taxon>Lysobacterales</taxon>
        <taxon>Lysobacteraceae</taxon>
        <taxon>Stenotrophomonas</taxon>
        <taxon>Stenotrophomonas maltophilia group</taxon>
    </lineage>
</organism>
<name>A0AAP7GWA5_STEMA</name>
<dbReference type="Gene3D" id="3.20.20.140">
    <property type="entry name" value="Metal-dependent hydrolases"/>
    <property type="match status" value="1"/>
</dbReference>
<dbReference type="SUPFAM" id="SSF52540">
    <property type="entry name" value="P-loop containing nucleoside triphosphate hydrolases"/>
    <property type="match status" value="1"/>
</dbReference>
<dbReference type="EMBL" id="LYVI01000001">
    <property type="protein sequence ID" value="OBU63635.1"/>
    <property type="molecule type" value="Genomic_DNA"/>
</dbReference>
<feature type="coiled-coil region" evidence="1">
    <location>
        <begin position="551"/>
        <end position="630"/>
    </location>
</feature>
<dbReference type="GO" id="GO:0000731">
    <property type="term" value="P:DNA synthesis involved in DNA repair"/>
    <property type="evidence" value="ECO:0007669"/>
    <property type="project" value="TreeGrafter"/>
</dbReference>
<accession>A0AAP7GWA5</accession>
<sequence length="899" mass="102163">MMENLRPKQPETRSMVFAEGALWVRADFHLHTRADREFKFKGDDNFYNSNYVDALEKADIRLGVITNHNKFDFEEFKALRKTAQKKGIALLPGVELSVNDGANGIHTLVVFSDEWIDEHNYINPFLTSAFEGKTPAQYEQENGRTSWSLLETIKKLEGYHRDFFLVFAHVEAPSGLWAELDGGRLTELGQNEFFRRRTLAFQKVRTHDGAGKDKPCRTKIQSWLQSWYPAELEGSDPKSVDEIGRGKASYLKLGELSFEAVKFALSDPAGRVAMEPPKHQASHIRSIRFDGGILDGQVLHFSSELNTLIGIRGSGKSSILEAVRYALDIPRGEKAQDTKYKDELIRHTLGSGGKVTLTACDVYGQEFTISRIFREAPNVYLGGKLQPGVSIRETVLRRPIYFGQKDLSSTGEGFETDLVEKLVGEKLRVLRDEIEVQRQRVRDAAQRWLKLSNTAELKRDFETQLNDANFRLTKFAEHGVADKLQKRLGFQQDATALARMMERADSFILALGSLIAEHEDELRNATSYVSKQNPDFFTACYAEFSNLVAKLDQLKQIEQDARAIAARLKTKQGEFEDASKNLQEEFAQVERQLAQELKQTGMTAIQPDDFLAQQQRKTKAEQMLEALTKQESQQTSIRDALFAEIDKLNELWLREFNTIKAELDRVNAGHTALQIEADFKGDKEAAINFMQQLFKGSNIRETTLRAVMDDYADFGGLLRALPGALAKAGSTPEVFERTLMQNLTDFVTWQVPNRFVIRYRGKELKHHSLGQRASALLLYVLSQRQNDVIIIDQPEDDLDNQTIYDDVIKLLREMKPHAQFIFATHNANFPVLGDAEQVHACQYQDEKVATRSGSIDARRVQDAIINIMEGGQEAFNRRKEVYNLWNHRADRPAQPGRGQ</sequence>
<proteinExistence type="predicted"/>
<dbReference type="PANTHER" id="PTHR32182:SF0">
    <property type="entry name" value="DNA REPLICATION AND REPAIR PROTEIN RECF"/>
    <property type="match status" value="1"/>
</dbReference>
<dbReference type="Proteomes" id="UP000092125">
    <property type="component" value="Unassembled WGS sequence"/>
</dbReference>
<dbReference type="InterPro" id="IPR054787">
    <property type="entry name" value="TrlF_ATPase"/>
</dbReference>
<reference evidence="2 3" key="1">
    <citation type="submission" date="2016-05" db="EMBL/GenBank/DDBJ databases">
        <title>Draft Genome Sequences of Stenotrophomonas maltophilia Strains Sm32COP, Sm41DVV, Sm46PAILV, SmF3, SmF22, SmSOFb1 and SmCVFa1, Isolated from Different Manures, in France.</title>
        <authorList>
            <person name="Nazaret S."/>
            <person name="Bodilis J."/>
        </authorList>
    </citation>
    <scope>NUCLEOTIDE SEQUENCE [LARGE SCALE GENOMIC DNA]</scope>
    <source>
        <strain evidence="2 3">Sm41DVV</strain>
    </source>
</reference>
<protein>
    <submittedName>
        <fullName evidence="2">Histidinol-phosphatase</fullName>
    </submittedName>
</protein>
<evidence type="ECO:0000313" key="3">
    <source>
        <dbReference type="Proteomes" id="UP000092125"/>
    </source>
</evidence>
<evidence type="ECO:0000256" key="1">
    <source>
        <dbReference type="SAM" id="Coils"/>
    </source>
</evidence>
<dbReference type="AlphaFoldDB" id="A0AAP7GWA5"/>
<dbReference type="SUPFAM" id="SSF89550">
    <property type="entry name" value="PHP domain-like"/>
    <property type="match status" value="1"/>
</dbReference>
<dbReference type="InterPro" id="IPR016195">
    <property type="entry name" value="Pol/histidinol_Pase-like"/>
</dbReference>
<dbReference type="InterPro" id="IPR027417">
    <property type="entry name" value="P-loop_NTPase"/>
</dbReference>
<keyword evidence="1" id="KW-0175">Coiled coil</keyword>
<evidence type="ECO:0000313" key="2">
    <source>
        <dbReference type="EMBL" id="OBU63635.1"/>
    </source>
</evidence>
<dbReference type="PANTHER" id="PTHR32182">
    <property type="entry name" value="DNA REPLICATION AND REPAIR PROTEIN RECF"/>
    <property type="match status" value="1"/>
</dbReference>
<dbReference type="Gene3D" id="3.40.50.300">
    <property type="entry name" value="P-loop containing nucleotide triphosphate hydrolases"/>
    <property type="match status" value="2"/>
</dbReference>
<dbReference type="GO" id="GO:0006302">
    <property type="term" value="P:double-strand break repair"/>
    <property type="evidence" value="ECO:0007669"/>
    <property type="project" value="TreeGrafter"/>
</dbReference>
<dbReference type="NCBIfam" id="NF045780">
    <property type="entry name" value="TrlF_fam_ATP"/>
    <property type="match status" value="1"/>
</dbReference>